<feature type="compositionally biased region" description="Polar residues" evidence="1">
    <location>
        <begin position="88"/>
        <end position="112"/>
    </location>
</feature>
<dbReference type="OrthoDB" id="2021138at2759"/>
<dbReference type="PROSITE" id="PS50125">
    <property type="entry name" value="GUANYLATE_CYCLASE_2"/>
    <property type="match status" value="1"/>
</dbReference>
<dbReference type="PANTHER" id="PTHR43081">
    <property type="entry name" value="ADENYLATE CYCLASE, TERMINAL-DIFFERENTIATION SPECIFIC-RELATED"/>
    <property type="match status" value="1"/>
</dbReference>
<dbReference type="SMART" id="SM00044">
    <property type="entry name" value="CYCc"/>
    <property type="match status" value="1"/>
</dbReference>
<dbReference type="AlphaFoldDB" id="A0A0D1Z458"/>
<reference evidence="3 4" key="1">
    <citation type="submission" date="2015-01" db="EMBL/GenBank/DDBJ databases">
        <title>The Genome Sequence of Exophiala mesophila CBS40295.</title>
        <authorList>
            <consortium name="The Broad Institute Genomics Platform"/>
            <person name="Cuomo C."/>
            <person name="de Hoog S."/>
            <person name="Gorbushina A."/>
            <person name="Stielow B."/>
            <person name="Teixiera M."/>
            <person name="Abouelleil A."/>
            <person name="Chapman S.B."/>
            <person name="Priest M."/>
            <person name="Young S.K."/>
            <person name="Wortman J."/>
            <person name="Nusbaum C."/>
            <person name="Birren B."/>
        </authorList>
    </citation>
    <scope>NUCLEOTIDE SEQUENCE [LARGE SCALE GENOMIC DNA]</scope>
    <source>
        <strain evidence="3 4">CBS 40295</strain>
    </source>
</reference>
<dbReference type="OMA" id="THMAINQ"/>
<dbReference type="GeneID" id="27324755"/>
<feature type="domain" description="Guanylate cyclase" evidence="2">
    <location>
        <begin position="119"/>
        <end position="256"/>
    </location>
</feature>
<dbReference type="PANTHER" id="PTHR43081:SF1">
    <property type="entry name" value="ADENYLATE CYCLASE, TERMINAL-DIFFERENTIATION SPECIFIC"/>
    <property type="match status" value="1"/>
</dbReference>
<organism evidence="3 4">
    <name type="scientific">Exophiala mesophila</name>
    <name type="common">Black yeast-like fungus</name>
    <dbReference type="NCBI Taxonomy" id="212818"/>
    <lineage>
        <taxon>Eukaryota</taxon>
        <taxon>Fungi</taxon>
        <taxon>Dikarya</taxon>
        <taxon>Ascomycota</taxon>
        <taxon>Pezizomycotina</taxon>
        <taxon>Eurotiomycetes</taxon>
        <taxon>Chaetothyriomycetidae</taxon>
        <taxon>Chaetothyriales</taxon>
        <taxon>Herpotrichiellaceae</taxon>
        <taxon>Exophiala</taxon>
    </lineage>
</organism>
<feature type="region of interest" description="Disordered" evidence="1">
    <location>
        <begin position="66"/>
        <end position="112"/>
    </location>
</feature>
<dbReference type="InterPro" id="IPR001054">
    <property type="entry name" value="A/G_cyclase"/>
</dbReference>
<feature type="compositionally biased region" description="Polar residues" evidence="1">
    <location>
        <begin position="66"/>
        <end position="80"/>
    </location>
</feature>
<proteinExistence type="predicted"/>
<dbReference type="STRING" id="212818.A0A0D1Z458"/>
<dbReference type="VEuPathDB" id="FungiDB:PV10_06910"/>
<sequence>MLAQRGPALSGVYKLLENKPKTRYLVILRQPRCTSAVKSRTFGSRTLPCAPCSGNNSRFSTTTIRFQHQASHRSNPSPLRNKTEQNKPDSSTDSDNSKPSTSSLTPQATSIDPPTGHLSIVFTDIVKSTAIWETNTEAMVQAMHIHDTAIRTHMAINQGYEVKQNGDGFMLAFPTATMAVQFCLDVQEQLLDEAWPKGILKLAHGKVSTDEQGHVLFRGLKLRISAHWGEPVCAWNEVIHRMDYLGPMVNRAARFIEVTEAGQVVVSRDLVTQLQYELGVSHGLDSKHHTATEEEAVPTELSLPKLSSNAVQDKLTHQQFEIRALGDHNFRGLKHPESLYFIVPRSLEGRVNHWHQVKHVSGVKGNIRSKGG</sequence>
<evidence type="ECO:0000259" key="2">
    <source>
        <dbReference type="PROSITE" id="PS50125"/>
    </source>
</evidence>
<protein>
    <recommendedName>
        <fullName evidence="2">Guanylate cyclase domain-containing protein</fullName>
    </recommendedName>
</protein>
<gene>
    <name evidence="3" type="ORF">PV10_06910</name>
</gene>
<dbReference type="GO" id="GO:0035556">
    <property type="term" value="P:intracellular signal transduction"/>
    <property type="evidence" value="ECO:0007669"/>
    <property type="project" value="InterPro"/>
</dbReference>
<dbReference type="CDD" id="cd07302">
    <property type="entry name" value="CHD"/>
    <property type="match status" value="1"/>
</dbReference>
<dbReference type="Gene3D" id="3.30.70.1230">
    <property type="entry name" value="Nucleotide cyclase"/>
    <property type="match status" value="1"/>
</dbReference>
<name>A0A0D1Z458_EXOME</name>
<dbReference type="Pfam" id="PF00211">
    <property type="entry name" value="Guanylate_cyc"/>
    <property type="match status" value="1"/>
</dbReference>
<accession>A0A0D1Z458</accession>
<dbReference type="GO" id="GO:0009190">
    <property type="term" value="P:cyclic nucleotide biosynthetic process"/>
    <property type="evidence" value="ECO:0007669"/>
    <property type="project" value="InterPro"/>
</dbReference>
<dbReference type="EMBL" id="KN847524">
    <property type="protein sequence ID" value="KIV89517.1"/>
    <property type="molecule type" value="Genomic_DNA"/>
</dbReference>
<evidence type="ECO:0000313" key="4">
    <source>
        <dbReference type="Proteomes" id="UP000054302"/>
    </source>
</evidence>
<dbReference type="RefSeq" id="XP_016221091.1">
    <property type="nucleotide sequence ID" value="XM_016371759.1"/>
</dbReference>
<dbReference type="Proteomes" id="UP000054302">
    <property type="component" value="Unassembled WGS sequence"/>
</dbReference>
<dbReference type="InterPro" id="IPR050697">
    <property type="entry name" value="Adenylyl/Guanylyl_Cyclase_3/4"/>
</dbReference>
<evidence type="ECO:0000256" key="1">
    <source>
        <dbReference type="SAM" id="MobiDB-lite"/>
    </source>
</evidence>
<dbReference type="HOGENOM" id="CLU_048454_0_0_1"/>
<dbReference type="InterPro" id="IPR029787">
    <property type="entry name" value="Nucleotide_cyclase"/>
</dbReference>
<evidence type="ECO:0000313" key="3">
    <source>
        <dbReference type="EMBL" id="KIV89517.1"/>
    </source>
</evidence>
<dbReference type="SUPFAM" id="SSF55073">
    <property type="entry name" value="Nucleotide cyclase"/>
    <property type="match status" value="1"/>
</dbReference>
<keyword evidence="4" id="KW-1185">Reference proteome</keyword>